<organism evidence="2 3">
    <name type="scientific">Paracoccus liaowanqingii</name>
    <dbReference type="NCBI Taxonomy" id="2560053"/>
    <lineage>
        <taxon>Bacteria</taxon>
        <taxon>Pseudomonadati</taxon>
        <taxon>Pseudomonadota</taxon>
        <taxon>Alphaproteobacteria</taxon>
        <taxon>Rhodobacterales</taxon>
        <taxon>Paracoccaceae</taxon>
        <taxon>Paracoccus</taxon>
    </lineage>
</organism>
<proteinExistence type="predicted"/>
<dbReference type="EMBL" id="CP038439">
    <property type="protein sequence ID" value="QBX34549.1"/>
    <property type="molecule type" value="Genomic_DNA"/>
</dbReference>
<dbReference type="CDD" id="cd02969">
    <property type="entry name" value="PRX_like1"/>
    <property type="match status" value="1"/>
</dbReference>
<evidence type="ECO:0000313" key="2">
    <source>
        <dbReference type="EMBL" id="QBX34549.1"/>
    </source>
</evidence>
<reference evidence="3" key="1">
    <citation type="submission" date="2019-03" db="EMBL/GenBank/DDBJ databases">
        <authorList>
            <person name="Li J."/>
        </authorList>
    </citation>
    <scope>NUCLEOTIDE SEQUENCE [LARGE SCALE GENOMIC DNA]</scope>
    <source>
        <strain evidence="3">2251</strain>
    </source>
</reference>
<evidence type="ECO:0000313" key="3">
    <source>
        <dbReference type="Proteomes" id="UP000296374"/>
    </source>
</evidence>
<gene>
    <name evidence="2" type="ORF">E4191_07355</name>
</gene>
<dbReference type="KEGG" id="plia:E4191_07355"/>
<dbReference type="InterPro" id="IPR000866">
    <property type="entry name" value="AhpC/TSA"/>
</dbReference>
<dbReference type="InterPro" id="IPR013766">
    <property type="entry name" value="Thioredoxin_domain"/>
</dbReference>
<accession>A0A4P7HK70</accession>
<dbReference type="PANTHER" id="PTHR43640">
    <property type="entry name" value="OS07G0260300 PROTEIN"/>
    <property type="match status" value="1"/>
</dbReference>
<dbReference type="InterPro" id="IPR036249">
    <property type="entry name" value="Thioredoxin-like_sf"/>
</dbReference>
<dbReference type="PANTHER" id="PTHR43640:SF1">
    <property type="entry name" value="THIOREDOXIN-DEPENDENT PEROXIREDOXIN"/>
    <property type="match status" value="1"/>
</dbReference>
<dbReference type="AlphaFoldDB" id="A0A4P7HK70"/>
<dbReference type="GO" id="GO:0016491">
    <property type="term" value="F:oxidoreductase activity"/>
    <property type="evidence" value="ECO:0007669"/>
    <property type="project" value="InterPro"/>
</dbReference>
<dbReference type="Proteomes" id="UP000296374">
    <property type="component" value="Chromosome"/>
</dbReference>
<dbReference type="RefSeq" id="WP_135312838.1">
    <property type="nucleotide sequence ID" value="NZ_CP038439.1"/>
</dbReference>
<dbReference type="PROSITE" id="PS51352">
    <property type="entry name" value="THIOREDOXIN_2"/>
    <property type="match status" value="1"/>
</dbReference>
<dbReference type="GO" id="GO:0016209">
    <property type="term" value="F:antioxidant activity"/>
    <property type="evidence" value="ECO:0007669"/>
    <property type="project" value="InterPro"/>
</dbReference>
<dbReference type="SUPFAM" id="SSF52833">
    <property type="entry name" value="Thioredoxin-like"/>
    <property type="match status" value="1"/>
</dbReference>
<feature type="domain" description="Thioredoxin" evidence="1">
    <location>
        <begin position="8"/>
        <end position="159"/>
    </location>
</feature>
<sequence>MAVSPPVCDFGAAWHDFALPTGDGQVVTLANVTGARGTLVMFICNHCPYVRAILDRILRDAHGLMDQGIGVVAISANDAEAYPQDGPAEMARLAREAGFRFPYLYDRTQHIARAYGAECTPDFFGYNSAGQLQYRGRLDASGRNPAPDDARRELYEAMVMIAETGAGPRDQVASMGCSIKWKADQE</sequence>
<dbReference type="InterPro" id="IPR047262">
    <property type="entry name" value="PRX-like1"/>
</dbReference>
<protein>
    <submittedName>
        <fullName evidence="2">Thioredoxin family protein</fullName>
    </submittedName>
</protein>
<dbReference type="Gene3D" id="3.40.30.10">
    <property type="entry name" value="Glutaredoxin"/>
    <property type="match status" value="1"/>
</dbReference>
<dbReference type="Pfam" id="PF00578">
    <property type="entry name" value="AhpC-TSA"/>
    <property type="match status" value="1"/>
</dbReference>
<name>A0A4P7HK70_9RHOB</name>
<evidence type="ECO:0000259" key="1">
    <source>
        <dbReference type="PROSITE" id="PS51352"/>
    </source>
</evidence>